<sequence length="165" mass="18743">MKHLKLLFLLISFALTIQGIYLSNLNSTCFRCLCEASTGCSNRLRCDQGYCGPFSISRAYWIDAGKVVKAQDDPNRWGSYEECANNYDCATDIITQYMEKYGKDCNNDGLVDCVDYAMLHINGGPTCHLPLNLEFSRKFNNCLLQNRRLRVANGARSGGRMLRWK</sequence>
<evidence type="ECO:0000256" key="8">
    <source>
        <dbReference type="PIRSR" id="PIRSR608597-3"/>
    </source>
</evidence>
<dbReference type="Pfam" id="PF05497">
    <property type="entry name" value="Destabilase"/>
    <property type="match status" value="1"/>
</dbReference>
<evidence type="ECO:0000256" key="3">
    <source>
        <dbReference type="ARBA" id="ARBA00022529"/>
    </source>
</evidence>
<comment type="catalytic activity">
    <reaction evidence="1">
        <text>Hydrolysis of (1-&gt;4)-beta-linkages between N-acetylmuramic acid and N-acetyl-D-glucosamine residues in a peptidoglycan and between N-acetyl-D-glucosamine residues in chitodextrins.</text>
        <dbReference type="EC" id="3.2.1.17"/>
    </reaction>
</comment>
<dbReference type="KEGG" id="aag:5570920"/>
<dbReference type="OMA" id="SISRAYW"/>
<dbReference type="InterPro" id="IPR008597">
    <property type="entry name" value="Invert_lysozyme"/>
</dbReference>
<name>A0A1S4EYV9_AEDAE</name>
<dbReference type="EC" id="3.2.1.17" evidence="2"/>
<feature type="disulfide bond" evidence="8">
    <location>
        <begin position="29"/>
        <end position="113"/>
    </location>
</feature>
<organism evidence="10 11">
    <name type="scientific">Aedes aegypti</name>
    <name type="common">Yellowfever mosquito</name>
    <name type="synonym">Culex aegypti</name>
    <dbReference type="NCBI Taxonomy" id="7159"/>
    <lineage>
        <taxon>Eukaryota</taxon>
        <taxon>Metazoa</taxon>
        <taxon>Ecdysozoa</taxon>
        <taxon>Arthropoda</taxon>
        <taxon>Hexapoda</taxon>
        <taxon>Insecta</taxon>
        <taxon>Pterygota</taxon>
        <taxon>Neoptera</taxon>
        <taxon>Endopterygota</taxon>
        <taxon>Diptera</taxon>
        <taxon>Nematocera</taxon>
        <taxon>Culicoidea</taxon>
        <taxon>Culicidae</taxon>
        <taxon>Culicinae</taxon>
        <taxon>Aedini</taxon>
        <taxon>Aedes</taxon>
        <taxon>Stegomyia</taxon>
    </lineage>
</organism>
<keyword evidence="9" id="KW-0732">Signal</keyword>
<dbReference type="EMBL" id="CH477219">
    <property type="protein sequence ID" value="EAT47407.1"/>
    <property type="molecule type" value="Genomic_DNA"/>
</dbReference>
<feature type="chain" id="PRO_5036444721" description="lysozyme" evidence="9">
    <location>
        <begin position="20"/>
        <end position="165"/>
    </location>
</feature>
<dbReference type="GO" id="GO:0042742">
    <property type="term" value="P:defense response to bacterium"/>
    <property type="evidence" value="ECO:0007669"/>
    <property type="project" value="UniProtKB-KW"/>
</dbReference>
<feature type="disulfide bond" evidence="8">
    <location>
        <begin position="83"/>
        <end position="89"/>
    </location>
</feature>
<evidence type="ECO:0000256" key="2">
    <source>
        <dbReference type="ARBA" id="ARBA00012732"/>
    </source>
</evidence>
<evidence type="ECO:0000313" key="11">
    <source>
        <dbReference type="Proteomes" id="UP000682892"/>
    </source>
</evidence>
<dbReference type="FunFam" id="1.10.530.10:FF:000019">
    <property type="entry name" value="lysozyme"/>
    <property type="match status" value="1"/>
</dbReference>
<evidence type="ECO:0000256" key="6">
    <source>
        <dbReference type="ARBA" id="ARBA00023157"/>
    </source>
</evidence>
<keyword evidence="5" id="KW-0378">Hydrolase</keyword>
<dbReference type="GO" id="GO:0003796">
    <property type="term" value="F:lysozyme activity"/>
    <property type="evidence" value="ECO:0007669"/>
    <property type="project" value="UniProtKB-EC"/>
</dbReference>
<feature type="disulfide bond" evidence="8">
    <location>
        <begin position="34"/>
        <end position="40"/>
    </location>
</feature>
<dbReference type="OrthoDB" id="6337871at2759"/>
<evidence type="ECO:0000313" key="10">
    <source>
        <dbReference type="EMBL" id="EAT47407.1"/>
    </source>
</evidence>
<evidence type="ECO:0000256" key="4">
    <source>
        <dbReference type="ARBA" id="ARBA00022638"/>
    </source>
</evidence>
<evidence type="ECO:0000256" key="5">
    <source>
        <dbReference type="ARBA" id="ARBA00022801"/>
    </source>
</evidence>
<dbReference type="AlphaFoldDB" id="A0A1S4EYV9"/>
<reference evidence="10" key="2">
    <citation type="journal article" date="2007" name="Science">
        <title>Genome sequence of Aedes aegypti, a major arbovirus vector.</title>
        <authorList>
            <person name="Nene V."/>
            <person name="Wortman J.R."/>
            <person name="Lawson D."/>
            <person name="Haas B."/>
            <person name="Kodira C."/>
            <person name="Tu Z.J."/>
            <person name="Loftus B."/>
            <person name="Xi Z."/>
            <person name="Megy K."/>
            <person name="Grabherr M."/>
            <person name="Ren Q."/>
            <person name="Zdobnov E.M."/>
            <person name="Lobo N.F."/>
            <person name="Campbell K.S."/>
            <person name="Brown S.E."/>
            <person name="Bonaldo M.F."/>
            <person name="Zhu J."/>
            <person name="Sinkins S.P."/>
            <person name="Hogenkamp D.G."/>
            <person name="Amedeo P."/>
            <person name="Arensburger P."/>
            <person name="Atkinson P.W."/>
            <person name="Bidwell S."/>
            <person name="Biedler J."/>
            <person name="Birney E."/>
            <person name="Bruggner R.V."/>
            <person name="Costas J."/>
            <person name="Coy M.R."/>
            <person name="Crabtree J."/>
            <person name="Crawford M."/>
            <person name="Debruyn B."/>
            <person name="Decaprio D."/>
            <person name="Eiglmeier K."/>
            <person name="Eisenstadt E."/>
            <person name="El-Dorry H."/>
            <person name="Gelbart W.M."/>
            <person name="Gomes S.L."/>
            <person name="Hammond M."/>
            <person name="Hannick L.I."/>
            <person name="Hogan J.R."/>
            <person name="Holmes M.H."/>
            <person name="Jaffe D."/>
            <person name="Johnston J.S."/>
            <person name="Kennedy R.C."/>
            <person name="Koo H."/>
            <person name="Kravitz S."/>
            <person name="Kriventseva E.V."/>
            <person name="Kulp D."/>
            <person name="Labutti K."/>
            <person name="Lee E."/>
            <person name="Li S."/>
            <person name="Lovin D.D."/>
            <person name="Mao C."/>
            <person name="Mauceli E."/>
            <person name="Menck C.F."/>
            <person name="Miller J.R."/>
            <person name="Montgomery P."/>
            <person name="Mori A."/>
            <person name="Nascimento A.L."/>
            <person name="Naveira H.F."/>
            <person name="Nusbaum C."/>
            <person name="O'leary S."/>
            <person name="Orvis J."/>
            <person name="Pertea M."/>
            <person name="Quesneville H."/>
            <person name="Reidenbach K.R."/>
            <person name="Rogers Y.H."/>
            <person name="Roth C.W."/>
            <person name="Schneider J.R."/>
            <person name="Schatz M."/>
            <person name="Shumway M."/>
            <person name="Stanke M."/>
            <person name="Stinson E.O."/>
            <person name="Tubio J.M."/>
            <person name="Vanzee J.P."/>
            <person name="Verjovski-Almeida S."/>
            <person name="Werner D."/>
            <person name="White O."/>
            <person name="Wyder S."/>
            <person name="Zeng Q."/>
            <person name="Zhao Q."/>
            <person name="Zhao Y."/>
            <person name="Hill C.A."/>
            <person name="Raikhel A.S."/>
            <person name="Soares M.B."/>
            <person name="Knudson D.L."/>
            <person name="Lee N.H."/>
            <person name="Galagan J."/>
            <person name="Salzberg S.L."/>
            <person name="Paulsen I.T."/>
            <person name="Dimopoulos G."/>
            <person name="Collins F.H."/>
            <person name="Birren B."/>
            <person name="Fraser-Liggett C.M."/>
            <person name="Severson D.W."/>
        </authorList>
    </citation>
    <scope>NUCLEOTIDE SEQUENCE [LARGE SCALE GENOMIC DNA]</scope>
    <source>
        <strain evidence="10">Liverpool</strain>
    </source>
</reference>
<reference evidence="10" key="3">
    <citation type="submission" date="2012-09" db="EMBL/GenBank/DDBJ databases">
        <authorList>
            <consortium name="VectorBase"/>
        </authorList>
    </citation>
    <scope>NUCLEOTIDE SEQUENCE</scope>
    <source>
        <strain evidence="10">Liverpool</strain>
    </source>
</reference>
<dbReference type="PANTHER" id="PTHR11195">
    <property type="entry name" value="DESTABILASE-RELATED"/>
    <property type="match status" value="1"/>
</dbReference>
<dbReference type="GO" id="GO:0031640">
    <property type="term" value="P:killing of cells of another organism"/>
    <property type="evidence" value="ECO:0007669"/>
    <property type="project" value="UniProtKB-KW"/>
</dbReference>
<dbReference type="Proteomes" id="UP000682892">
    <property type="component" value="Unassembled WGS sequence"/>
</dbReference>
<proteinExistence type="predicted"/>
<dbReference type="PROSITE" id="PS51909">
    <property type="entry name" value="LYSOZYME_I"/>
    <property type="match status" value="1"/>
</dbReference>
<evidence type="ECO:0000256" key="1">
    <source>
        <dbReference type="ARBA" id="ARBA00000632"/>
    </source>
</evidence>
<keyword evidence="4" id="KW-0081">Bacteriolytic enzyme</keyword>
<feature type="signal peptide" evidence="9">
    <location>
        <begin position="1"/>
        <end position="19"/>
    </location>
</feature>
<dbReference type="CDD" id="cd16890">
    <property type="entry name" value="lyz_i"/>
    <property type="match status" value="1"/>
</dbReference>
<dbReference type="HOGENOM" id="CLU_130604_0_0_1"/>
<dbReference type="PANTHER" id="PTHR11195:SF13">
    <property type="entry name" value="INVERTEBRATE-TYPE LYSOZYME 2-RELATED"/>
    <property type="match status" value="1"/>
</dbReference>
<reference evidence="10" key="1">
    <citation type="submission" date="2005-10" db="EMBL/GenBank/DDBJ databases">
        <authorList>
            <person name="Loftus B.J."/>
            <person name="Nene V.M."/>
            <person name="Hannick L.I."/>
            <person name="Bidwell S."/>
            <person name="Haas B."/>
            <person name="Amedeo P."/>
            <person name="Orvis J."/>
            <person name="Wortman J.R."/>
            <person name="White O.R."/>
            <person name="Salzberg S."/>
            <person name="Shumway M."/>
            <person name="Koo H."/>
            <person name="Zhao Y."/>
            <person name="Holmes M."/>
            <person name="Miller J."/>
            <person name="Schatz M."/>
            <person name="Pop M."/>
            <person name="Pai G."/>
            <person name="Utterback T."/>
            <person name="Rogers Y.-H."/>
            <person name="Kravitz S."/>
            <person name="Fraser C.M."/>
        </authorList>
    </citation>
    <scope>NUCLEOTIDE SEQUENCE</scope>
    <source>
        <strain evidence="10">Liverpool</strain>
    </source>
</reference>
<gene>
    <name evidence="10" type="ORF">AaeL_AAEL001485</name>
</gene>
<keyword evidence="3" id="KW-0929">Antimicrobial</keyword>
<feature type="disulfide bond" evidence="8">
    <location>
        <begin position="46"/>
        <end position="51"/>
    </location>
</feature>
<evidence type="ECO:0000256" key="7">
    <source>
        <dbReference type="ARBA" id="ARBA00023295"/>
    </source>
</evidence>
<dbReference type="Gene3D" id="1.10.530.10">
    <property type="match status" value="1"/>
</dbReference>
<evidence type="ECO:0000256" key="9">
    <source>
        <dbReference type="SAM" id="SignalP"/>
    </source>
</evidence>
<keyword evidence="7" id="KW-0326">Glycosidase</keyword>
<accession>A0A1S4EYV9</accession>
<keyword evidence="6 8" id="KW-1015">Disulfide bond</keyword>
<protein>
    <recommendedName>
        <fullName evidence="2">lysozyme</fullName>
        <ecNumber evidence="2">3.2.1.17</ecNumber>
    </recommendedName>
</protein>